<evidence type="ECO:0000313" key="1">
    <source>
        <dbReference type="EMBL" id="KIO27176.1"/>
    </source>
</evidence>
<reference evidence="2" key="2">
    <citation type="submission" date="2015-01" db="EMBL/GenBank/DDBJ databases">
        <title>Evolutionary Origins and Diversification of the Mycorrhizal Mutualists.</title>
        <authorList>
            <consortium name="DOE Joint Genome Institute"/>
            <consortium name="Mycorrhizal Genomics Consortium"/>
            <person name="Kohler A."/>
            <person name="Kuo A."/>
            <person name="Nagy L.G."/>
            <person name="Floudas D."/>
            <person name="Copeland A."/>
            <person name="Barry K.W."/>
            <person name="Cichocki N."/>
            <person name="Veneault-Fourrey C."/>
            <person name="LaButti K."/>
            <person name="Lindquist E.A."/>
            <person name="Lipzen A."/>
            <person name="Lundell T."/>
            <person name="Morin E."/>
            <person name="Murat C."/>
            <person name="Riley R."/>
            <person name="Ohm R."/>
            <person name="Sun H."/>
            <person name="Tunlid A."/>
            <person name="Henrissat B."/>
            <person name="Grigoriev I.V."/>
            <person name="Hibbett D.S."/>
            <person name="Martin F."/>
        </authorList>
    </citation>
    <scope>NUCLEOTIDE SEQUENCE [LARGE SCALE GENOMIC DNA]</scope>
    <source>
        <strain evidence="2">MUT 4182</strain>
    </source>
</reference>
<dbReference type="HOGENOM" id="CLU_475032_0_0_1"/>
<dbReference type="EMBL" id="KN823013">
    <property type="protein sequence ID" value="KIO27176.1"/>
    <property type="molecule type" value="Genomic_DNA"/>
</dbReference>
<name>A0A0C3QJC1_9AGAM</name>
<dbReference type="AlphaFoldDB" id="A0A0C3QJC1"/>
<dbReference type="OrthoDB" id="8048523at2759"/>
<keyword evidence="2" id="KW-1185">Reference proteome</keyword>
<evidence type="ECO:0008006" key="3">
    <source>
        <dbReference type="Google" id="ProtNLM"/>
    </source>
</evidence>
<reference evidence="1 2" key="1">
    <citation type="submission" date="2014-04" db="EMBL/GenBank/DDBJ databases">
        <authorList>
            <consortium name="DOE Joint Genome Institute"/>
            <person name="Kuo A."/>
            <person name="Girlanda M."/>
            <person name="Perotto S."/>
            <person name="Kohler A."/>
            <person name="Nagy L.G."/>
            <person name="Floudas D."/>
            <person name="Copeland A."/>
            <person name="Barry K.W."/>
            <person name="Cichocki N."/>
            <person name="Veneault-Fourrey C."/>
            <person name="LaButti K."/>
            <person name="Lindquist E.A."/>
            <person name="Lipzen A."/>
            <person name="Lundell T."/>
            <person name="Morin E."/>
            <person name="Murat C."/>
            <person name="Sun H."/>
            <person name="Tunlid A."/>
            <person name="Henrissat B."/>
            <person name="Grigoriev I.V."/>
            <person name="Hibbett D.S."/>
            <person name="Martin F."/>
            <person name="Nordberg H.P."/>
            <person name="Cantor M.N."/>
            <person name="Hua S.X."/>
        </authorList>
    </citation>
    <scope>NUCLEOTIDE SEQUENCE [LARGE SCALE GENOMIC DNA]</scope>
    <source>
        <strain evidence="1 2">MUT 4182</strain>
    </source>
</reference>
<evidence type="ECO:0000313" key="2">
    <source>
        <dbReference type="Proteomes" id="UP000054248"/>
    </source>
</evidence>
<dbReference type="Proteomes" id="UP000054248">
    <property type="component" value="Unassembled WGS sequence"/>
</dbReference>
<gene>
    <name evidence="1" type="ORF">M407DRAFT_233471</name>
</gene>
<protein>
    <recommendedName>
        <fullName evidence="3">F-box domain-containing protein</fullName>
    </recommendedName>
</protein>
<organism evidence="1 2">
    <name type="scientific">Tulasnella calospora MUT 4182</name>
    <dbReference type="NCBI Taxonomy" id="1051891"/>
    <lineage>
        <taxon>Eukaryota</taxon>
        <taxon>Fungi</taxon>
        <taxon>Dikarya</taxon>
        <taxon>Basidiomycota</taxon>
        <taxon>Agaricomycotina</taxon>
        <taxon>Agaricomycetes</taxon>
        <taxon>Cantharellales</taxon>
        <taxon>Tulasnellaceae</taxon>
        <taxon>Tulasnella</taxon>
    </lineage>
</organism>
<sequence>MDNEGVSLGASGKFKEFQRSWFTTDQMSLKAPSEDAVAKAFSILMASLSEENGREFVSGDNNTCEFLPVPQLAHDVDAVWLAKSCLVRKMDLCVARMQHLRNRASPFHQLPLDLLAIILEEFPVWSPSKETTSILDLLKVNRLWRNAIINIPQLWTAFPLDIPPKFVPLILERSKNLPLTITYLPIPVTKYLEGRENSQNRDEIETMELLPDTLEVALGEADRWRKIDFTLSCGAYESIEKLLEAPTPALEVLQVSVKYPSASRTMGPFTLAPGPPLKELALHRVCTSWHSPRFTGLIKLDLGDTNSGPSINQLLRILSNSPRLEHLSLTDLRPPEYGASAWSSEPVLLERLTTLQVMRSGNKYISALISSTRFPRCGSVHLWDGLPSRSMSDVDANIWSLGNEQTAAVLGLKTAMAERRRLNILLEVDGINFKNQDSQLQQHFDLIICRADFKNLLPLIEEFLNTWNPIPDVKLEVAIDAPLRSLLAWSPLLRSLHVKGSKHCRNALVELAKRSSPQDLGNASWMCPGLSEITLEYVKYDRESYSGDIGPLYSLLNQRWSNTGSDGPPATQPSSFRWIGDPSGFPHMWTLQAELMEILPSFRMVVE</sequence>
<proteinExistence type="predicted"/>
<accession>A0A0C3QJC1</accession>
<dbReference type="STRING" id="1051891.A0A0C3QJC1"/>